<organism evidence="2 3">
    <name type="scientific">Tremella mesenterica</name>
    <name type="common">Jelly fungus</name>
    <dbReference type="NCBI Taxonomy" id="5217"/>
    <lineage>
        <taxon>Eukaryota</taxon>
        <taxon>Fungi</taxon>
        <taxon>Dikarya</taxon>
        <taxon>Basidiomycota</taxon>
        <taxon>Agaricomycotina</taxon>
        <taxon>Tremellomycetes</taxon>
        <taxon>Tremellales</taxon>
        <taxon>Tremellaceae</taxon>
        <taxon>Tremella</taxon>
    </lineage>
</organism>
<comment type="caution">
    <text evidence="2">The sequence shown here is derived from an EMBL/GenBank/DDBJ whole genome shotgun (WGS) entry which is preliminary data.</text>
</comment>
<keyword evidence="3" id="KW-1185">Reference proteome</keyword>
<feature type="region of interest" description="Disordered" evidence="1">
    <location>
        <begin position="1"/>
        <end position="60"/>
    </location>
</feature>
<reference evidence="2 3" key="1">
    <citation type="submission" date="2016-06" db="EMBL/GenBank/DDBJ databases">
        <title>Evolution of pathogenesis and genome organization in the Tremellales.</title>
        <authorList>
            <person name="Cuomo C."/>
            <person name="Litvintseva A."/>
            <person name="Heitman J."/>
            <person name="Chen Y."/>
            <person name="Sun S."/>
            <person name="Springer D."/>
            <person name="Dromer F."/>
            <person name="Young S."/>
            <person name="Zeng Q."/>
            <person name="Chapman S."/>
            <person name="Gujja S."/>
            <person name="Saif S."/>
            <person name="Birren B."/>
        </authorList>
    </citation>
    <scope>NUCLEOTIDE SEQUENCE [LARGE SCALE GENOMIC DNA]</scope>
    <source>
        <strain evidence="2 3">ATCC 28783</strain>
    </source>
</reference>
<accession>A0A4Q1BGC9</accession>
<protein>
    <submittedName>
        <fullName evidence="2">Uncharacterized protein</fullName>
    </submittedName>
</protein>
<proteinExistence type="predicted"/>
<feature type="compositionally biased region" description="Low complexity" evidence="1">
    <location>
        <begin position="200"/>
        <end position="217"/>
    </location>
</feature>
<dbReference type="VEuPathDB" id="FungiDB:TREMEDRAFT_58705"/>
<feature type="compositionally biased region" description="Acidic residues" evidence="1">
    <location>
        <begin position="27"/>
        <end position="38"/>
    </location>
</feature>
<dbReference type="AlphaFoldDB" id="A0A4Q1BGC9"/>
<feature type="region of interest" description="Disordered" evidence="1">
    <location>
        <begin position="143"/>
        <end position="251"/>
    </location>
</feature>
<evidence type="ECO:0000313" key="3">
    <source>
        <dbReference type="Proteomes" id="UP000289152"/>
    </source>
</evidence>
<evidence type="ECO:0000256" key="1">
    <source>
        <dbReference type="SAM" id="MobiDB-lite"/>
    </source>
</evidence>
<feature type="compositionally biased region" description="Polar residues" evidence="1">
    <location>
        <begin position="159"/>
        <end position="169"/>
    </location>
</feature>
<evidence type="ECO:0000313" key="2">
    <source>
        <dbReference type="EMBL" id="RXK36491.1"/>
    </source>
</evidence>
<name>A0A4Q1BGC9_TREME</name>
<dbReference type="InParanoid" id="A0A4Q1BGC9"/>
<gene>
    <name evidence="2" type="ORF">M231_06212</name>
</gene>
<feature type="compositionally biased region" description="Basic residues" evidence="1">
    <location>
        <begin position="232"/>
        <end position="251"/>
    </location>
</feature>
<dbReference type="Proteomes" id="UP000289152">
    <property type="component" value="Unassembled WGS sequence"/>
</dbReference>
<feature type="compositionally biased region" description="Polar residues" evidence="1">
    <location>
        <begin position="190"/>
        <end position="199"/>
    </location>
</feature>
<sequence length="251" mass="27136">MSFPPRSAPRRAVTAPLTETATADSTEASDVDATEQDTDQLKTGQSRQEDDDVDNWFDPRADAPGTVLGLNNLSEILFEQHSLELCRVLNHDETHLTYAQGVSKRQRDGTSMSTKEIQAIVSARLSMHDSTIREPPIPIQVRGAAASDSPTLQALDPRSLSSSTNAKTTNPEDRRFARVRSLGNLRGRHAQSSVHNPTGTVGSAVSADSASSAGTSDMAGLDTGKKDTSRPRSLRSRISLKRLRARSTTRS</sequence>
<dbReference type="EMBL" id="SDIL01000095">
    <property type="protein sequence ID" value="RXK36491.1"/>
    <property type="molecule type" value="Genomic_DNA"/>
</dbReference>